<keyword evidence="4 8" id="KW-0812">Transmembrane</keyword>
<dbReference type="Gene3D" id="1.10.3860.10">
    <property type="entry name" value="Sodium:dicarboxylate symporter"/>
    <property type="match status" value="1"/>
</dbReference>
<evidence type="ECO:0000256" key="8">
    <source>
        <dbReference type="SAM" id="Phobius"/>
    </source>
</evidence>
<sequence length="409" mass="43763">MKRFLLALQVLIALIVGAIVGFSSKTVGLDVQVLGAAFIRLIEMAIVPLIFPLIVLGVAQMRSVRRLGRIAGKTILYFEVVTTVILIVAVILANVTGVGRATSLPGQPAQLSGIAQGIDFETFLLDIIPKNIFSALANGNLLPIVFFSIFLGLALATLGDEAKPVTDFLESMSKAMFKVIEYIVKFTPIGVFGYIAYDIAKYGWASLGALAEFIAVAYVGFALIVFVILPITAMIFRVKYWSLLRAVWDLVFLAFITRSSEVVLAPLTERLEQYGADNSIVSFVLPTGYSFNLDGATLYEAVAVIFLSHVYGIHFSIGHQFAIIGILMVLTKGLAGVPSAAIVVLLATAKSIGLPAEGIALLMGIDFVIDMARTATNVIGNSLASIVIAKSENVFRVKTPSPLAASNDI</sequence>
<keyword evidence="7 8" id="KW-0472">Membrane</keyword>
<feature type="transmembrane region" description="Helical" evidence="8">
    <location>
        <begin position="179"/>
        <end position="197"/>
    </location>
</feature>
<keyword evidence="10" id="KW-1185">Reference proteome</keyword>
<accession>A0A0P9C6Q9</accession>
<keyword evidence="3" id="KW-1003">Cell membrane</keyword>
<feature type="transmembrane region" description="Helical" evidence="8">
    <location>
        <begin position="296"/>
        <end position="314"/>
    </location>
</feature>
<feature type="transmembrane region" description="Helical" evidence="8">
    <location>
        <begin position="321"/>
        <end position="346"/>
    </location>
</feature>
<dbReference type="OrthoDB" id="9768885at2"/>
<comment type="subcellular location">
    <subcellularLocation>
        <location evidence="1">Cell membrane</location>
        <topology evidence="1">Multi-pass membrane protein</topology>
    </subcellularLocation>
</comment>
<dbReference type="PATRIC" id="fig|471514.4.peg.1751"/>
<evidence type="ECO:0000256" key="5">
    <source>
        <dbReference type="ARBA" id="ARBA00022847"/>
    </source>
</evidence>
<dbReference type="InterPro" id="IPR001991">
    <property type="entry name" value="Na-dicarboxylate_symporter"/>
</dbReference>
<keyword evidence="6 8" id="KW-1133">Transmembrane helix</keyword>
<feature type="transmembrane region" description="Helical" evidence="8">
    <location>
        <begin position="240"/>
        <end position="257"/>
    </location>
</feature>
<evidence type="ECO:0000256" key="6">
    <source>
        <dbReference type="ARBA" id="ARBA00022989"/>
    </source>
</evidence>
<dbReference type="PANTHER" id="PTHR42865:SF7">
    <property type="entry name" value="PROTON_GLUTAMATE-ASPARTATE SYMPORTER"/>
    <property type="match status" value="1"/>
</dbReference>
<dbReference type="FunFam" id="1.10.3860.10:FF:000001">
    <property type="entry name" value="C4-dicarboxylate transport protein"/>
    <property type="match status" value="1"/>
</dbReference>
<protein>
    <submittedName>
        <fullName evidence="9">C4-dicarboxylate transporter</fullName>
    </submittedName>
</protein>
<dbReference type="EMBL" id="LJCO01000096">
    <property type="protein sequence ID" value="KPV40830.1"/>
    <property type="molecule type" value="Genomic_DNA"/>
</dbReference>
<comment type="caution">
    <text evidence="9">The sequence shown here is derived from an EMBL/GenBank/DDBJ whole genome shotgun (WGS) entry which is preliminary data.</text>
</comment>
<evidence type="ECO:0000313" key="9">
    <source>
        <dbReference type="EMBL" id="KPV40830.1"/>
    </source>
</evidence>
<dbReference type="Proteomes" id="UP000050482">
    <property type="component" value="Unassembled WGS sequence"/>
</dbReference>
<evidence type="ECO:0000256" key="4">
    <source>
        <dbReference type="ARBA" id="ARBA00022692"/>
    </source>
</evidence>
<dbReference type="InterPro" id="IPR018107">
    <property type="entry name" value="Na-dicarboxylate_symporter_CS"/>
</dbReference>
<dbReference type="PROSITE" id="PS00714">
    <property type="entry name" value="NA_DICARBOXYL_SYMP_2"/>
    <property type="match status" value="1"/>
</dbReference>
<dbReference type="GO" id="GO:0005886">
    <property type="term" value="C:plasma membrane"/>
    <property type="evidence" value="ECO:0007669"/>
    <property type="project" value="UniProtKB-SubCell"/>
</dbReference>
<evidence type="ECO:0000256" key="2">
    <source>
        <dbReference type="ARBA" id="ARBA00022448"/>
    </source>
</evidence>
<evidence type="ECO:0000313" key="10">
    <source>
        <dbReference type="Proteomes" id="UP000050482"/>
    </source>
</evidence>
<feature type="transmembrane region" description="Helical" evidence="8">
    <location>
        <begin position="141"/>
        <end position="158"/>
    </location>
</feature>
<organism evidence="9 10">
    <name type="scientific">Alicyclobacillus ferrooxydans</name>
    <dbReference type="NCBI Taxonomy" id="471514"/>
    <lineage>
        <taxon>Bacteria</taxon>
        <taxon>Bacillati</taxon>
        <taxon>Bacillota</taxon>
        <taxon>Bacilli</taxon>
        <taxon>Bacillales</taxon>
        <taxon>Alicyclobacillaceae</taxon>
        <taxon>Alicyclobacillus</taxon>
    </lineage>
</organism>
<dbReference type="RefSeq" id="WP_054971190.1">
    <property type="nucleotide sequence ID" value="NZ_LJCO01000096.1"/>
</dbReference>
<dbReference type="InterPro" id="IPR036458">
    <property type="entry name" value="Na:dicarbo_symporter_sf"/>
</dbReference>
<dbReference type="GO" id="GO:0015293">
    <property type="term" value="F:symporter activity"/>
    <property type="evidence" value="ECO:0007669"/>
    <property type="project" value="UniProtKB-KW"/>
</dbReference>
<feature type="transmembrane region" description="Helical" evidence="8">
    <location>
        <begin position="76"/>
        <end position="95"/>
    </location>
</feature>
<keyword evidence="2" id="KW-0813">Transport</keyword>
<reference evidence="9 10" key="1">
    <citation type="submission" date="2015-09" db="EMBL/GenBank/DDBJ databases">
        <title>Draft genome sequence of Alicyclobacillus ferrooxydans DSM 22381.</title>
        <authorList>
            <person name="Hemp J."/>
        </authorList>
    </citation>
    <scope>NUCLEOTIDE SEQUENCE [LARGE SCALE GENOMIC DNA]</scope>
    <source>
        <strain evidence="9 10">TC-34</strain>
    </source>
</reference>
<dbReference type="SUPFAM" id="SSF118215">
    <property type="entry name" value="Proton glutamate symport protein"/>
    <property type="match status" value="1"/>
</dbReference>
<dbReference type="STRING" id="471514.AN477_21250"/>
<dbReference type="PRINTS" id="PR00173">
    <property type="entry name" value="EDTRNSPORT"/>
</dbReference>
<evidence type="ECO:0000256" key="1">
    <source>
        <dbReference type="ARBA" id="ARBA00004651"/>
    </source>
</evidence>
<keyword evidence="5" id="KW-0769">Symport</keyword>
<dbReference type="AlphaFoldDB" id="A0A0P9C6Q9"/>
<evidence type="ECO:0000256" key="3">
    <source>
        <dbReference type="ARBA" id="ARBA00022475"/>
    </source>
</evidence>
<gene>
    <name evidence="9" type="ORF">AN477_21250</name>
</gene>
<dbReference type="GO" id="GO:0006835">
    <property type="term" value="P:dicarboxylic acid transport"/>
    <property type="evidence" value="ECO:0007669"/>
    <property type="project" value="TreeGrafter"/>
</dbReference>
<feature type="transmembrane region" description="Helical" evidence="8">
    <location>
        <begin position="33"/>
        <end position="56"/>
    </location>
</feature>
<name>A0A0P9C6Q9_9BACL</name>
<dbReference type="Pfam" id="PF00375">
    <property type="entry name" value="SDF"/>
    <property type="match status" value="1"/>
</dbReference>
<feature type="transmembrane region" description="Helical" evidence="8">
    <location>
        <begin position="203"/>
        <end position="228"/>
    </location>
</feature>
<evidence type="ECO:0000256" key="7">
    <source>
        <dbReference type="ARBA" id="ARBA00023136"/>
    </source>
</evidence>
<proteinExistence type="predicted"/>
<dbReference type="PANTHER" id="PTHR42865">
    <property type="entry name" value="PROTON/GLUTAMATE-ASPARTATE SYMPORTER"/>
    <property type="match status" value="1"/>
</dbReference>